<dbReference type="SUPFAM" id="SSF52833">
    <property type="entry name" value="Thioredoxin-like"/>
    <property type="match status" value="1"/>
</dbReference>
<proteinExistence type="predicted"/>
<evidence type="ECO:0000313" key="1">
    <source>
        <dbReference type="EMBL" id="PNT95185.1"/>
    </source>
</evidence>
<dbReference type="Gene3D" id="3.40.30.10">
    <property type="entry name" value="Glutaredoxin"/>
    <property type="match status" value="1"/>
</dbReference>
<dbReference type="AlphaFoldDB" id="A0A2K2F8S7"/>
<dbReference type="EMBL" id="NIOJ01000073">
    <property type="protein sequence ID" value="PNT95185.1"/>
    <property type="molecule type" value="Genomic_DNA"/>
</dbReference>
<evidence type="ECO:0000313" key="2">
    <source>
        <dbReference type="Proteomes" id="UP000236151"/>
    </source>
</evidence>
<gene>
    <name evidence="1" type="ORF">CDQ84_17520</name>
</gene>
<dbReference type="RefSeq" id="WP_103083048.1">
    <property type="nucleotide sequence ID" value="NZ_CP021850.1"/>
</dbReference>
<dbReference type="InterPro" id="IPR036249">
    <property type="entry name" value="Thioredoxin-like_sf"/>
</dbReference>
<name>A0A2K2F8S7_9CLOT</name>
<dbReference type="OrthoDB" id="9807975at2"/>
<protein>
    <submittedName>
        <fullName evidence="1">NADH-quinone oxidoreductase subunit F</fullName>
    </submittedName>
</protein>
<organism evidence="1 2">
    <name type="scientific">Clostridium thermosuccinogenes</name>
    <dbReference type="NCBI Taxonomy" id="84032"/>
    <lineage>
        <taxon>Bacteria</taxon>
        <taxon>Bacillati</taxon>
        <taxon>Bacillota</taxon>
        <taxon>Clostridia</taxon>
        <taxon>Eubacteriales</taxon>
        <taxon>Clostridiaceae</taxon>
        <taxon>Clostridium</taxon>
    </lineage>
</organism>
<reference evidence="1 2" key="1">
    <citation type="submission" date="2017-06" db="EMBL/GenBank/DDBJ databases">
        <title>Investigating the central metabolism of Clostridium thermosuccinogenes.</title>
        <authorList>
            <person name="Koendjbiharie J.G."/>
            <person name="van Kranenburg R."/>
        </authorList>
    </citation>
    <scope>NUCLEOTIDE SEQUENCE [LARGE SCALE GENOMIC DNA]</scope>
    <source>
        <strain evidence="1 2">DSM 5806</strain>
    </source>
</reference>
<keyword evidence="2" id="KW-1185">Reference proteome</keyword>
<accession>A0A2K2F8S7</accession>
<dbReference type="CDD" id="cd02980">
    <property type="entry name" value="TRX_Fd_family"/>
    <property type="match status" value="1"/>
</dbReference>
<comment type="caution">
    <text evidence="1">The sequence shown here is derived from an EMBL/GenBank/DDBJ whole genome shotgun (WGS) entry which is preliminary data.</text>
</comment>
<dbReference type="Proteomes" id="UP000236151">
    <property type="component" value="Unassembled WGS sequence"/>
</dbReference>
<sequence length="88" mass="9974">MLDVYICVGSSCHLKGSYYILKSFQELIKKYKLEDRVELKASFCLGNCTDGVSVKVQDDMIGGVTPDNAEQKFKEVILERLQNEHNSI</sequence>
<dbReference type="Pfam" id="PF01257">
    <property type="entry name" value="2Fe-2S_thioredx"/>
    <property type="match status" value="1"/>
</dbReference>
<dbReference type="KEGG" id="cthd:CDO33_14195"/>